<proteinExistence type="inferred from homology"/>
<dbReference type="GO" id="GO:0003735">
    <property type="term" value="F:structural constituent of ribosome"/>
    <property type="evidence" value="ECO:0007669"/>
    <property type="project" value="InterPro"/>
</dbReference>
<dbReference type="KEGG" id="phm:PSMK_22390"/>
<dbReference type="GO" id="GO:0015935">
    <property type="term" value="C:small ribosomal subunit"/>
    <property type="evidence" value="ECO:0007669"/>
    <property type="project" value="TreeGrafter"/>
</dbReference>
<evidence type="ECO:0000256" key="5">
    <source>
        <dbReference type="ARBA" id="ARBA00022980"/>
    </source>
</evidence>
<dbReference type="GO" id="GO:0070181">
    <property type="term" value="F:small ribosomal subunit rRNA binding"/>
    <property type="evidence" value="ECO:0007669"/>
    <property type="project" value="TreeGrafter"/>
</dbReference>
<gene>
    <name evidence="8 9" type="primary">rpsT</name>
    <name evidence="9" type="ordered locus">PSMK_22390</name>
</gene>
<comment type="similarity">
    <text evidence="2 8">Belongs to the bacterial ribosomal protein bS20 family.</text>
</comment>
<dbReference type="Pfam" id="PF01649">
    <property type="entry name" value="Ribosomal_S20p"/>
    <property type="match status" value="1"/>
</dbReference>
<dbReference type="Proteomes" id="UP000007881">
    <property type="component" value="Chromosome"/>
</dbReference>
<dbReference type="NCBIfam" id="TIGR00029">
    <property type="entry name" value="S20"/>
    <property type="match status" value="1"/>
</dbReference>
<dbReference type="PANTHER" id="PTHR33398">
    <property type="entry name" value="30S RIBOSOMAL PROTEIN S20"/>
    <property type="match status" value="1"/>
</dbReference>
<dbReference type="PATRIC" id="fig|1142394.8.peg.2312"/>
<dbReference type="InterPro" id="IPR002583">
    <property type="entry name" value="Ribosomal_bS20"/>
</dbReference>
<evidence type="ECO:0000256" key="4">
    <source>
        <dbReference type="ARBA" id="ARBA00022884"/>
    </source>
</evidence>
<sequence length="92" mass="10392">MANSASAKKRIRQNVKSRARNRWRKAGYRTEIKAYDELILHGSVEDARAKLDSLYKRLDQVASTPALHKNTASRLKSRLAARLNAKQENAAS</sequence>
<evidence type="ECO:0000256" key="1">
    <source>
        <dbReference type="ARBA" id="ARBA00003134"/>
    </source>
</evidence>
<dbReference type="RefSeq" id="WP_014437616.1">
    <property type="nucleotide sequence ID" value="NC_017080.1"/>
</dbReference>
<dbReference type="PANTHER" id="PTHR33398:SF1">
    <property type="entry name" value="SMALL RIBOSOMAL SUBUNIT PROTEIN BS20C"/>
    <property type="match status" value="1"/>
</dbReference>
<evidence type="ECO:0000256" key="6">
    <source>
        <dbReference type="ARBA" id="ARBA00023274"/>
    </source>
</evidence>
<name>I0IGL0_PHYMF</name>
<accession>I0IGL0</accession>
<dbReference type="OrthoDB" id="289707at2"/>
<dbReference type="GO" id="GO:0006412">
    <property type="term" value="P:translation"/>
    <property type="evidence" value="ECO:0007669"/>
    <property type="project" value="UniProtKB-UniRule"/>
</dbReference>
<keyword evidence="10" id="KW-1185">Reference proteome</keyword>
<dbReference type="InterPro" id="IPR036510">
    <property type="entry name" value="Ribosomal_bS20_sf"/>
</dbReference>
<dbReference type="AlphaFoldDB" id="I0IGL0"/>
<keyword evidence="5 8" id="KW-0689">Ribosomal protein</keyword>
<dbReference type="HOGENOM" id="CLU_160655_3_1_0"/>
<dbReference type="GO" id="GO:0005829">
    <property type="term" value="C:cytosol"/>
    <property type="evidence" value="ECO:0007669"/>
    <property type="project" value="TreeGrafter"/>
</dbReference>
<comment type="function">
    <text evidence="1 8">Binds directly to 16S ribosomal RNA.</text>
</comment>
<keyword evidence="6 8" id="KW-0687">Ribonucleoprotein</keyword>
<evidence type="ECO:0000313" key="10">
    <source>
        <dbReference type="Proteomes" id="UP000007881"/>
    </source>
</evidence>
<dbReference type="HAMAP" id="MF_00500">
    <property type="entry name" value="Ribosomal_bS20"/>
    <property type="match status" value="1"/>
</dbReference>
<keyword evidence="4 8" id="KW-0694">RNA-binding</keyword>
<evidence type="ECO:0000256" key="8">
    <source>
        <dbReference type="HAMAP-Rule" id="MF_00500"/>
    </source>
</evidence>
<dbReference type="Gene3D" id="1.20.58.110">
    <property type="entry name" value="Ribosomal protein S20"/>
    <property type="match status" value="1"/>
</dbReference>
<evidence type="ECO:0000256" key="2">
    <source>
        <dbReference type="ARBA" id="ARBA00007634"/>
    </source>
</evidence>
<evidence type="ECO:0000256" key="7">
    <source>
        <dbReference type="ARBA" id="ARBA00035136"/>
    </source>
</evidence>
<keyword evidence="3 8" id="KW-0699">rRNA-binding</keyword>
<protein>
    <recommendedName>
        <fullName evidence="7 8">Small ribosomal subunit protein bS20</fullName>
    </recommendedName>
</protein>
<evidence type="ECO:0000313" key="9">
    <source>
        <dbReference type="EMBL" id="BAM04398.1"/>
    </source>
</evidence>
<organism evidence="9 10">
    <name type="scientific">Phycisphaera mikurensis (strain NBRC 102666 / KCTC 22515 / FYK2301M01)</name>
    <dbReference type="NCBI Taxonomy" id="1142394"/>
    <lineage>
        <taxon>Bacteria</taxon>
        <taxon>Pseudomonadati</taxon>
        <taxon>Planctomycetota</taxon>
        <taxon>Phycisphaerae</taxon>
        <taxon>Phycisphaerales</taxon>
        <taxon>Phycisphaeraceae</taxon>
        <taxon>Phycisphaera</taxon>
    </lineage>
</organism>
<reference evidence="9 10" key="1">
    <citation type="submission" date="2012-02" db="EMBL/GenBank/DDBJ databases">
        <title>Complete genome sequence of Phycisphaera mikurensis NBRC 102666.</title>
        <authorList>
            <person name="Ankai A."/>
            <person name="Hosoyama A."/>
            <person name="Terui Y."/>
            <person name="Sekine M."/>
            <person name="Fukai R."/>
            <person name="Kato Y."/>
            <person name="Nakamura S."/>
            <person name="Yamada-Narita S."/>
            <person name="Kawakoshi A."/>
            <person name="Fukunaga Y."/>
            <person name="Yamazaki S."/>
            <person name="Fujita N."/>
        </authorList>
    </citation>
    <scope>NUCLEOTIDE SEQUENCE [LARGE SCALE GENOMIC DNA]</scope>
    <source>
        <strain evidence="10">NBRC 102666 / KCTC 22515 / FYK2301M01</strain>
    </source>
</reference>
<dbReference type="EMBL" id="AP012338">
    <property type="protein sequence ID" value="BAM04398.1"/>
    <property type="molecule type" value="Genomic_DNA"/>
</dbReference>
<dbReference type="eggNOG" id="COG0268">
    <property type="taxonomic scope" value="Bacteria"/>
</dbReference>
<dbReference type="STRING" id="1142394.PSMK_22390"/>
<evidence type="ECO:0000256" key="3">
    <source>
        <dbReference type="ARBA" id="ARBA00022730"/>
    </source>
</evidence>
<dbReference type="SUPFAM" id="SSF46992">
    <property type="entry name" value="Ribosomal protein S20"/>
    <property type="match status" value="1"/>
</dbReference>